<feature type="transmembrane region" description="Helical" evidence="6">
    <location>
        <begin position="333"/>
        <end position="357"/>
    </location>
</feature>
<comment type="similarity">
    <text evidence="2">Belongs to the amino acid/polyamine transporter 2 family.</text>
</comment>
<evidence type="ECO:0000256" key="5">
    <source>
        <dbReference type="ARBA" id="ARBA00023136"/>
    </source>
</evidence>
<feature type="transmembrane region" description="Helical" evidence="6">
    <location>
        <begin position="251"/>
        <end position="273"/>
    </location>
</feature>
<dbReference type="OrthoDB" id="40134at2759"/>
<sequence>MSNSNEKKSAEDVGSNSSRIEEHDVFGSEHDHDIQYKTLSWQFVAFLMIAEIVSNGMLSLPNAMAAVGIVPSLVLTIFLGIFGLFTAKLLVDFKLNHPDVHSMGDAGYIIFGPIGREVLLFGTIVFAVFGAGSELLSGQLALSTLSNNGLCSTYLLVIFSVATLVMALPRTLGRLSWPGFISAATITLCGILAMVGAGVSPTPGRSLSATVPTTFYDAFLAITSPVFAYAGHFRFFILISEMHRPEDAMKAAWTLQVFATIFYAVFSVVVYCYIGPTVASPALLSLSPVWAKISFAFGLVNFLISGGLYAHTAAKLVFVRLFRRSRHLYSHTVLGWSVWIFLCFAATATAFIFATAVPIFSDLVGITASVFASWYTYGLAGFFWLYDTYYLDNGKEALRRRWGGTLLAVATILAGAFICVAGTYVSIKLIVEAYQSGSVGKPFSC</sequence>
<evidence type="ECO:0000313" key="8">
    <source>
        <dbReference type="EMBL" id="OSX67707.1"/>
    </source>
</evidence>
<reference evidence="8 9" key="1">
    <citation type="submission" date="2017-04" db="EMBL/GenBank/DDBJ databases">
        <title>Genome Sequence of the Model Brown-Rot Fungus Postia placenta SB12.</title>
        <authorList>
            <consortium name="DOE Joint Genome Institute"/>
            <person name="Gaskell J."/>
            <person name="Kersten P."/>
            <person name="Larrondo L.F."/>
            <person name="Canessa P."/>
            <person name="Martinez D."/>
            <person name="Hibbett D."/>
            <person name="Schmoll M."/>
            <person name="Kubicek C.P."/>
            <person name="Martinez A.T."/>
            <person name="Yadav J."/>
            <person name="Master E."/>
            <person name="Magnuson J.K."/>
            <person name="James T."/>
            <person name="Yaver D."/>
            <person name="Berka R."/>
            <person name="Labutti K."/>
            <person name="Lipzen A."/>
            <person name="Aerts A."/>
            <person name="Barry K."/>
            <person name="Henrissat B."/>
            <person name="Blanchette R."/>
            <person name="Grigoriev I."/>
            <person name="Cullen D."/>
        </authorList>
    </citation>
    <scope>NUCLEOTIDE SEQUENCE [LARGE SCALE GENOMIC DNA]</scope>
    <source>
        <strain evidence="8 9">MAD-698-R-SB12</strain>
    </source>
</reference>
<dbReference type="GO" id="GO:0016020">
    <property type="term" value="C:membrane"/>
    <property type="evidence" value="ECO:0007669"/>
    <property type="project" value="UniProtKB-SubCell"/>
</dbReference>
<evidence type="ECO:0000256" key="4">
    <source>
        <dbReference type="ARBA" id="ARBA00022989"/>
    </source>
</evidence>
<dbReference type="GO" id="GO:0015179">
    <property type="term" value="F:L-amino acid transmembrane transporter activity"/>
    <property type="evidence" value="ECO:0007669"/>
    <property type="project" value="TreeGrafter"/>
</dbReference>
<dbReference type="GeneID" id="36333383"/>
<keyword evidence="5 6" id="KW-0472">Membrane</keyword>
<feature type="transmembrane region" description="Helical" evidence="6">
    <location>
        <begin position="363"/>
        <end position="386"/>
    </location>
</feature>
<keyword evidence="3 6" id="KW-0812">Transmembrane</keyword>
<dbReference type="Pfam" id="PF01490">
    <property type="entry name" value="Aa_trans"/>
    <property type="match status" value="1"/>
</dbReference>
<gene>
    <name evidence="8" type="ORF">POSPLADRAFT_1176618</name>
</gene>
<dbReference type="InterPro" id="IPR013057">
    <property type="entry name" value="AA_transpt_TM"/>
</dbReference>
<evidence type="ECO:0000256" key="3">
    <source>
        <dbReference type="ARBA" id="ARBA00022692"/>
    </source>
</evidence>
<comment type="subcellular location">
    <subcellularLocation>
        <location evidence="1">Membrane</location>
        <topology evidence="1">Multi-pass membrane protein</topology>
    </subcellularLocation>
</comment>
<evidence type="ECO:0000256" key="6">
    <source>
        <dbReference type="SAM" id="Phobius"/>
    </source>
</evidence>
<protein>
    <recommendedName>
        <fullName evidence="7">Amino acid transporter transmembrane domain-containing protein</fullName>
    </recommendedName>
</protein>
<keyword evidence="4 6" id="KW-1133">Transmembrane helix</keyword>
<feature type="transmembrane region" description="Helical" evidence="6">
    <location>
        <begin position="406"/>
        <end position="427"/>
    </location>
</feature>
<feature type="transmembrane region" description="Helical" evidence="6">
    <location>
        <begin position="149"/>
        <end position="168"/>
    </location>
</feature>
<name>A0A1X6NGE3_9APHY</name>
<dbReference type="Proteomes" id="UP000194127">
    <property type="component" value="Unassembled WGS sequence"/>
</dbReference>
<dbReference type="RefSeq" id="XP_024344501.1">
    <property type="nucleotide sequence ID" value="XM_024488434.1"/>
</dbReference>
<evidence type="ECO:0000256" key="1">
    <source>
        <dbReference type="ARBA" id="ARBA00004141"/>
    </source>
</evidence>
<feature type="transmembrane region" description="Helical" evidence="6">
    <location>
        <begin position="180"/>
        <end position="199"/>
    </location>
</feature>
<accession>A0A1X6NGE3</accession>
<organism evidence="8 9">
    <name type="scientific">Postia placenta MAD-698-R-SB12</name>
    <dbReference type="NCBI Taxonomy" id="670580"/>
    <lineage>
        <taxon>Eukaryota</taxon>
        <taxon>Fungi</taxon>
        <taxon>Dikarya</taxon>
        <taxon>Basidiomycota</taxon>
        <taxon>Agaricomycotina</taxon>
        <taxon>Agaricomycetes</taxon>
        <taxon>Polyporales</taxon>
        <taxon>Adustoporiaceae</taxon>
        <taxon>Rhodonia</taxon>
    </lineage>
</organism>
<keyword evidence="9" id="KW-1185">Reference proteome</keyword>
<feature type="domain" description="Amino acid transporter transmembrane" evidence="7">
    <location>
        <begin position="38"/>
        <end position="427"/>
    </location>
</feature>
<evidence type="ECO:0000256" key="2">
    <source>
        <dbReference type="ARBA" id="ARBA00008066"/>
    </source>
</evidence>
<evidence type="ECO:0000313" key="9">
    <source>
        <dbReference type="Proteomes" id="UP000194127"/>
    </source>
</evidence>
<feature type="transmembrane region" description="Helical" evidence="6">
    <location>
        <begin position="106"/>
        <end position="129"/>
    </location>
</feature>
<dbReference type="AlphaFoldDB" id="A0A1X6NGE3"/>
<feature type="transmembrane region" description="Helical" evidence="6">
    <location>
        <begin position="219"/>
        <end position="239"/>
    </location>
</feature>
<proteinExistence type="inferred from homology"/>
<feature type="transmembrane region" description="Helical" evidence="6">
    <location>
        <begin position="293"/>
        <end position="312"/>
    </location>
</feature>
<dbReference type="EMBL" id="KZ110591">
    <property type="protein sequence ID" value="OSX67707.1"/>
    <property type="molecule type" value="Genomic_DNA"/>
</dbReference>
<feature type="transmembrane region" description="Helical" evidence="6">
    <location>
        <begin position="64"/>
        <end position="85"/>
    </location>
</feature>
<dbReference type="PANTHER" id="PTHR22950:SF479">
    <property type="entry name" value="AMINO ACID TRANSPORTER (EUROFUNG)-RELATED"/>
    <property type="match status" value="1"/>
</dbReference>
<feature type="transmembrane region" description="Helical" evidence="6">
    <location>
        <begin position="39"/>
        <end position="58"/>
    </location>
</feature>
<evidence type="ECO:0000259" key="7">
    <source>
        <dbReference type="Pfam" id="PF01490"/>
    </source>
</evidence>
<dbReference type="STRING" id="670580.A0A1X6NGE3"/>
<dbReference type="PANTHER" id="PTHR22950">
    <property type="entry name" value="AMINO ACID TRANSPORTER"/>
    <property type="match status" value="1"/>
</dbReference>